<accession>A0ABY0QJ85</accession>
<dbReference type="Gene3D" id="3.40.50.150">
    <property type="entry name" value="Vaccinia Virus protein VP39"/>
    <property type="match status" value="1"/>
</dbReference>
<name>A0ABY0QJ85_CLOCO</name>
<dbReference type="InterPro" id="IPR022749">
    <property type="entry name" value="D12N6_MeTrfase_N"/>
</dbReference>
<dbReference type="Proteomes" id="UP000198811">
    <property type="component" value="Unassembled WGS sequence"/>
</dbReference>
<reference evidence="10 11" key="1">
    <citation type="submission" date="2016-10" db="EMBL/GenBank/DDBJ databases">
        <authorList>
            <person name="Varghese N."/>
            <person name="Submissions S."/>
        </authorList>
    </citation>
    <scope>NUCLEOTIDE SEQUENCE [LARGE SCALE GENOMIC DNA]</scope>
    <source>
        <strain evidence="10 11">NLAE-zl-C224</strain>
    </source>
</reference>
<dbReference type="InterPro" id="IPR051537">
    <property type="entry name" value="DNA_Adenine_Mtase"/>
</dbReference>
<evidence type="ECO:0000313" key="11">
    <source>
        <dbReference type="Proteomes" id="UP000198811"/>
    </source>
</evidence>
<dbReference type="SUPFAM" id="SSF53335">
    <property type="entry name" value="S-adenosyl-L-methionine-dependent methyltransferases"/>
    <property type="match status" value="1"/>
</dbReference>
<evidence type="ECO:0000256" key="2">
    <source>
        <dbReference type="ARBA" id="ARBA00011900"/>
    </source>
</evidence>
<evidence type="ECO:0000259" key="8">
    <source>
        <dbReference type="Pfam" id="PF02384"/>
    </source>
</evidence>
<keyword evidence="11" id="KW-1185">Reference proteome</keyword>
<dbReference type="InterPro" id="IPR029063">
    <property type="entry name" value="SAM-dependent_MTases_sf"/>
</dbReference>
<evidence type="ECO:0000256" key="1">
    <source>
        <dbReference type="ARBA" id="ARBA00006594"/>
    </source>
</evidence>
<evidence type="ECO:0000256" key="6">
    <source>
        <dbReference type="ARBA" id="ARBA00022747"/>
    </source>
</evidence>
<dbReference type="RefSeq" id="WP_089863750.1">
    <property type="nucleotide sequence ID" value="NZ_FNGL01000003.1"/>
</dbReference>
<dbReference type="InterPro" id="IPR003356">
    <property type="entry name" value="DNA_methylase_A-5"/>
</dbReference>
<keyword evidence="5" id="KW-0949">S-adenosyl-L-methionine</keyword>
<proteinExistence type="inferred from homology"/>
<keyword evidence="6" id="KW-0680">Restriction system</keyword>
<keyword evidence="4" id="KW-0808">Transferase</keyword>
<feature type="domain" description="N6 adenine-specific DNA methyltransferase N-terminal" evidence="9">
    <location>
        <begin position="5"/>
        <end position="130"/>
    </location>
</feature>
<dbReference type="EMBL" id="FNGL01000003">
    <property type="protein sequence ID" value="SDK95218.1"/>
    <property type="molecule type" value="Genomic_DNA"/>
</dbReference>
<comment type="caution">
    <text evidence="10">The sequence shown here is derived from an EMBL/GenBank/DDBJ whole genome shotgun (WGS) entry which is preliminary data.</text>
</comment>
<evidence type="ECO:0000256" key="7">
    <source>
        <dbReference type="ARBA" id="ARBA00047942"/>
    </source>
</evidence>
<dbReference type="Pfam" id="PF12161">
    <property type="entry name" value="HsdM_N"/>
    <property type="match status" value="1"/>
</dbReference>
<feature type="domain" description="DNA methylase adenine-specific" evidence="8">
    <location>
        <begin position="140"/>
        <end position="448"/>
    </location>
</feature>
<comment type="similarity">
    <text evidence="1">Belongs to the N(4)/N(6)-methyltransferase family.</text>
</comment>
<dbReference type="EC" id="2.1.1.72" evidence="2"/>
<dbReference type="Gene3D" id="1.20.1260.30">
    <property type="match status" value="1"/>
</dbReference>
<evidence type="ECO:0000259" key="9">
    <source>
        <dbReference type="Pfam" id="PF12161"/>
    </source>
</evidence>
<evidence type="ECO:0000256" key="5">
    <source>
        <dbReference type="ARBA" id="ARBA00022691"/>
    </source>
</evidence>
<dbReference type="PRINTS" id="PR00507">
    <property type="entry name" value="N12N6MTFRASE"/>
</dbReference>
<comment type="catalytic activity">
    <reaction evidence="7">
        <text>a 2'-deoxyadenosine in DNA + S-adenosyl-L-methionine = an N(6)-methyl-2'-deoxyadenosine in DNA + S-adenosyl-L-homocysteine + H(+)</text>
        <dbReference type="Rhea" id="RHEA:15197"/>
        <dbReference type="Rhea" id="RHEA-COMP:12418"/>
        <dbReference type="Rhea" id="RHEA-COMP:12419"/>
        <dbReference type="ChEBI" id="CHEBI:15378"/>
        <dbReference type="ChEBI" id="CHEBI:57856"/>
        <dbReference type="ChEBI" id="CHEBI:59789"/>
        <dbReference type="ChEBI" id="CHEBI:90615"/>
        <dbReference type="ChEBI" id="CHEBI:90616"/>
        <dbReference type="EC" id="2.1.1.72"/>
    </reaction>
</comment>
<dbReference type="InterPro" id="IPR002052">
    <property type="entry name" value="DNA_methylase_N6_adenine_CS"/>
</dbReference>
<gene>
    <name evidence="10" type="ORF">SAMN05216497_10332</name>
</gene>
<keyword evidence="3" id="KW-0489">Methyltransferase</keyword>
<dbReference type="PANTHER" id="PTHR42933">
    <property type="entry name" value="SLR6095 PROTEIN"/>
    <property type="match status" value="1"/>
</dbReference>
<protein>
    <recommendedName>
        <fullName evidence="2">site-specific DNA-methyltransferase (adenine-specific)</fullName>
        <ecNumber evidence="2">2.1.1.72</ecNumber>
    </recommendedName>
</protein>
<sequence length="481" mass="55368">MTITSLIKGVQDIMRQDAGVDGDAQRISQLVWMLFLKVYDAKEAEWEIFDTNYKSIIPEELRWRNWAEDEEGMTGDELLEFVNERLFKELKDLTVDETTDKRALIVKSVFEDSYNYMKSGTLLRKLINKLNEIDFDEYEDRHAFNDIYEIILKDLQSAGNAGEYYTPRVLTDFIIEMLNPQIGEQVADFACGTGGFLVSSLKHLKNQVKTIEDRKIVQSSLFGIEKKPLPHLLCMTNLLLHDVDSPNILRDNSLSTNVRDYTEKDKYDVIAMNPPFGGVEEVGIQINFPTEFRTSETADLFRTLIMYRLKETGRVGVILPDGFLFGDDNAKVAIKEKLLREFNLHTIVRVPNGVFAPYTSISTNVLFFDKTKPTEKIDYYQVPLPEGIKNGFTKTKPFKKEHLKGVKNWWNNRDKEDINAYSVTIEEIKKANYNLDFKNPNNGKEEKEYSLNELLSIIDEKAKNITDIIGKLSKALEGVEE</sequence>
<dbReference type="InterPro" id="IPR038333">
    <property type="entry name" value="T1MK-like_N_sf"/>
</dbReference>
<dbReference type="PANTHER" id="PTHR42933:SF4">
    <property type="entry name" value="TYPE I RESTRICTION ENZYME ECOKI METHYLASE SUBUNIT"/>
    <property type="match status" value="1"/>
</dbReference>
<evidence type="ECO:0000256" key="3">
    <source>
        <dbReference type="ARBA" id="ARBA00022603"/>
    </source>
</evidence>
<organism evidence="10 11">
    <name type="scientific">Clostridium cochlearium</name>
    <dbReference type="NCBI Taxonomy" id="1494"/>
    <lineage>
        <taxon>Bacteria</taxon>
        <taxon>Bacillati</taxon>
        <taxon>Bacillota</taxon>
        <taxon>Clostridia</taxon>
        <taxon>Eubacteriales</taxon>
        <taxon>Clostridiaceae</taxon>
        <taxon>Clostridium</taxon>
    </lineage>
</organism>
<evidence type="ECO:0000313" key="10">
    <source>
        <dbReference type="EMBL" id="SDK95218.1"/>
    </source>
</evidence>
<dbReference type="Pfam" id="PF02384">
    <property type="entry name" value="N6_Mtase"/>
    <property type="match status" value="1"/>
</dbReference>
<evidence type="ECO:0000256" key="4">
    <source>
        <dbReference type="ARBA" id="ARBA00022679"/>
    </source>
</evidence>
<dbReference type="PROSITE" id="PS00092">
    <property type="entry name" value="N6_MTASE"/>
    <property type="match status" value="1"/>
</dbReference>